<dbReference type="Pfam" id="PF12309">
    <property type="entry name" value="KBP_C"/>
    <property type="match status" value="1"/>
</dbReference>
<dbReference type="EnsemblMetazoa" id="XM_028294214.2">
    <property type="protein sequence ID" value="XP_028150015.1"/>
    <property type="gene ID" value="LOC114343398"/>
</dbReference>
<protein>
    <recommendedName>
        <fullName evidence="3">KIF-binding protein</fullName>
    </recommendedName>
</protein>
<dbReference type="GO" id="GO:0021952">
    <property type="term" value="P:central nervous system projection neuron axonogenesis"/>
    <property type="evidence" value="ECO:0007669"/>
    <property type="project" value="TreeGrafter"/>
</dbReference>
<evidence type="ECO:0000313" key="7">
    <source>
        <dbReference type="Proteomes" id="UP001652700"/>
    </source>
</evidence>
<dbReference type="PANTHER" id="PTHR46321:SF1">
    <property type="entry name" value="KIF-BINDING PROTEIN"/>
    <property type="match status" value="1"/>
</dbReference>
<evidence type="ECO:0000256" key="5">
    <source>
        <dbReference type="ARBA" id="ARBA00023212"/>
    </source>
</evidence>
<sequence>MTVTKETFVQLEEKYAKVIKLLEEDSKFDPETEPYLSKYSARQILIGMKAQIENLLRGQGLEESCQKKLNAMLGTVYLYLGMISVETGEVSNGKSHLEKCKEIIEKFQMEPDFILIALNMYNQFGIMLSVTEPESSKLYLDIAENLYADFKSKDVNPIDISDLFQLNNKSHDVEIGLKNLEKIHTLTLYYLAQIFGAMQDALKSSVYCHLTLKKQLEMSDYDPIDWALNAATLSQFFMEKNCFKQARHHLAASLFILDEHKKQLDFNKEETEAYNAQLETYNHRSADVARCWLKYGIMLLSKSKERLLNHTDDADTEHCSLSTNFSDLNINFEGNLSKYDLKNLIFSDLNIGSYEQEITDQFILVLPDAKKVFLHSQMWANKAQEYYTLETLASDFIEIVLDQTQLYYNLIFFEDDPENQAKLHKRRIKLLENIIANVNSQYYLQYCRQVWFELARTYADILDIKYDKLRDTKSRPTPHSLAKINHLIDNGITHYTNFINSFKDKVTEVLPEKIPEDVERPFLQAYFHKAALYGRYVSLDKEVQLKNTELSLACYKYVNDYCEKYKKSKELIPMESGICKEMVTLLPVKILKLKNS</sequence>
<dbReference type="AlphaFoldDB" id="A0A6P7H1R5"/>
<dbReference type="GeneID" id="114343398"/>
<proteinExistence type="inferred from homology"/>
<dbReference type="GO" id="GO:1990535">
    <property type="term" value="P:neuron projection maintenance"/>
    <property type="evidence" value="ECO:0007669"/>
    <property type="project" value="TreeGrafter"/>
</dbReference>
<comment type="subcellular location">
    <subcellularLocation>
        <location evidence="1">Cytoplasm</location>
        <location evidence="1">Cytoskeleton</location>
    </subcellularLocation>
</comment>
<dbReference type="Proteomes" id="UP001652700">
    <property type="component" value="Unplaced"/>
</dbReference>
<dbReference type="OrthoDB" id="409897at2759"/>
<organism evidence="8">
    <name type="scientific">Diabrotica virgifera virgifera</name>
    <name type="common">western corn rootworm</name>
    <dbReference type="NCBI Taxonomy" id="50390"/>
    <lineage>
        <taxon>Eukaryota</taxon>
        <taxon>Metazoa</taxon>
        <taxon>Ecdysozoa</taxon>
        <taxon>Arthropoda</taxon>
        <taxon>Hexapoda</taxon>
        <taxon>Insecta</taxon>
        <taxon>Pterygota</taxon>
        <taxon>Neoptera</taxon>
        <taxon>Endopterygota</taxon>
        <taxon>Coleoptera</taxon>
        <taxon>Polyphaga</taxon>
        <taxon>Cucujiformia</taxon>
        <taxon>Chrysomeloidea</taxon>
        <taxon>Chrysomelidae</taxon>
        <taxon>Galerucinae</taxon>
        <taxon>Diabroticina</taxon>
        <taxon>Diabroticites</taxon>
        <taxon>Diabrotica</taxon>
    </lineage>
</organism>
<dbReference type="InParanoid" id="A0A6P7H1R5"/>
<keyword evidence="5" id="KW-0206">Cytoskeleton</keyword>
<dbReference type="FunCoup" id="A0A6P7H1R5">
    <property type="interactions" value="1793"/>
</dbReference>
<evidence type="ECO:0000256" key="2">
    <source>
        <dbReference type="ARBA" id="ARBA00010305"/>
    </source>
</evidence>
<dbReference type="RefSeq" id="XP_028150015.1">
    <property type="nucleotide sequence ID" value="XM_028294214.1"/>
</dbReference>
<reference evidence="8" key="1">
    <citation type="submission" date="2025-04" db="UniProtKB">
        <authorList>
            <consortium name="RefSeq"/>
        </authorList>
    </citation>
    <scope>IDENTIFICATION</scope>
    <source>
        <tissue evidence="8">Whole insect</tissue>
    </source>
</reference>
<evidence type="ECO:0000256" key="3">
    <source>
        <dbReference type="ARBA" id="ARBA00016840"/>
    </source>
</evidence>
<evidence type="ECO:0000256" key="1">
    <source>
        <dbReference type="ARBA" id="ARBA00004245"/>
    </source>
</evidence>
<dbReference type="PANTHER" id="PTHR46321">
    <property type="entry name" value="KIF1-BINDING PROTEIN"/>
    <property type="match status" value="1"/>
</dbReference>
<reference evidence="6" key="2">
    <citation type="submission" date="2025-05" db="UniProtKB">
        <authorList>
            <consortium name="EnsemblMetazoa"/>
        </authorList>
    </citation>
    <scope>IDENTIFICATION</scope>
</reference>
<dbReference type="GO" id="GO:0005856">
    <property type="term" value="C:cytoskeleton"/>
    <property type="evidence" value="ECO:0007669"/>
    <property type="project" value="UniProtKB-SubCell"/>
</dbReference>
<dbReference type="GO" id="GO:0000226">
    <property type="term" value="P:microtubule cytoskeleton organization"/>
    <property type="evidence" value="ECO:0007669"/>
    <property type="project" value="TreeGrafter"/>
</dbReference>
<comment type="similarity">
    <text evidence="2">Belongs to the KIF-binding protein family.</text>
</comment>
<dbReference type="KEGG" id="dvv:114343398"/>
<accession>A0A6P7H1R5</accession>
<keyword evidence="4" id="KW-0963">Cytoplasm</keyword>
<evidence type="ECO:0000256" key="4">
    <source>
        <dbReference type="ARBA" id="ARBA00022490"/>
    </source>
</evidence>
<keyword evidence="7" id="KW-1185">Reference proteome</keyword>
<name>A0A6P7H1R5_DIAVI</name>
<evidence type="ECO:0000313" key="8">
    <source>
        <dbReference type="RefSeq" id="XP_028150015.1"/>
    </source>
</evidence>
<evidence type="ECO:0000313" key="6">
    <source>
        <dbReference type="EnsemblMetazoa" id="XP_028150015.1"/>
    </source>
</evidence>
<dbReference type="InterPro" id="IPR022083">
    <property type="entry name" value="KBP"/>
</dbReference>
<gene>
    <name evidence="8" type="primary">LOC114343398</name>
</gene>